<comment type="subcellular location">
    <subcellularLocation>
        <location evidence="1">Cytoplasm</location>
    </subcellularLocation>
</comment>
<keyword evidence="2" id="KW-1003">Cell membrane</keyword>
<protein>
    <recommendedName>
        <fullName evidence="7">High frequency lysogenization protein HflD homolog</fullName>
    </recommendedName>
</protein>
<dbReference type="NCBIfam" id="NF001246">
    <property type="entry name" value="PRK00218.1-2"/>
    <property type="match status" value="1"/>
</dbReference>
<dbReference type="AlphaFoldDB" id="A0A182T7Y5"/>
<evidence type="ECO:0000256" key="4">
    <source>
        <dbReference type="ARBA" id="ARBA00023136"/>
    </source>
</evidence>
<evidence type="ECO:0000256" key="1">
    <source>
        <dbReference type="ARBA" id="ARBA00004496"/>
    </source>
</evidence>
<dbReference type="InterPro" id="IPR007451">
    <property type="entry name" value="HflD"/>
</dbReference>
<dbReference type="Gene3D" id="1.10.275.10">
    <property type="entry name" value="Fumarase/aspartase (N-terminal domain)"/>
    <property type="match status" value="1"/>
</dbReference>
<dbReference type="InterPro" id="IPR024083">
    <property type="entry name" value="Fumarase/histidase_N"/>
</dbReference>
<dbReference type="SUPFAM" id="SSF101322">
    <property type="entry name" value="YcfC-like"/>
    <property type="match status" value="1"/>
</dbReference>
<reference evidence="6" key="1">
    <citation type="submission" date="2013-09" db="EMBL/GenBank/DDBJ databases">
        <title>The Genome Sequence of Anopheles maculatus species B.</title>
        <authorList>
            <consortium name="The Broad Institute Genomics Platform"/>
            <person name="Neafsey D.E."/>
            <person name="Besansky N."/>
            <person name="Howell P."/>
            <person name="Walton C."/>
            <person name="Young S.K."/>
            <person name="Zeng Q."/>
            <person name="Gargeya S."/>
            <person name="Fitzgerald M."/>
            <person name="Haas B."/>
            <person name="Abouelleil A."/>
            <person name="Allen A.W."/>
            <person name="Alvarado L."/>
            <person name="Arachchi H.M."/>
            <person name="Berlin A.M."/>
            <person name="Chapman S.B."/>
            <person name="Gainer-Dewar J."/>
            <person name="Goldberg J."/>
            <person name="Griggs A."/>
            <person name="Gujja S."/>
            <person name="Hansen M."/>
            <person name="Howarth C."/>
            <person name="Imamovic A."/>
            <person name="Ireland A."/>
            <person name="Larimer J."/>
            <person name="McCowan C."/>
            <person name="Murphy C."/>
            <person name="Pearson M."/>
            <person name="Poon T.W."/>
            <person name="Priest M."/>
            <person name="Roberts A."/>
            <person name="Saif S."/>
            <person name="Shea T."/>
            <person name="Sisk P."/>
            <person name="Sykes S."/>
            <person name="Wortman J."/>
            <person name="Nusbaum C."/>
            <person name="Birren B."/>
        </authorList>
    </citation>
    <scope>NUCLEOTIDE SEQUENCE [LARGE SCALE GENOMIC DNA]</scope>
    <source>
        <strain evidence="6">maculatus3</strain>
    </source>
</reference>
<evidence type="ECO:0008006" key="7">
    <source>
        <dbReference type="Google" id="ProtNLM"/>
    </source>
</evidence>
<dbReference type="EnsemblMetazoa" id="AMAM021439-RA">
    <property type="protein sequence ID" value="AMAM021439-PA"/>
    <property type="gene ID" value="AMAM021439"/>
</dbReference>
<accession>A0A182T7Y5</accession>
<dbReference type="InterPro" id="IPR035932">
    <property type="entry name" value="HflD-like_sf"/>
</dbReference>
<keyword evidence="3" id="KW-0963">Cytoplasm</keyword>
<reference evidence="5" key="2">
    <citation type="submission" date="2020-05" db="UniProtKB">
        <authorList>
            <consortium name="EnsemblMetazoa"/>
        </authorList>
    </citation>
    <scope>IDENTIFICATION</scope>
    <source>
        <strain evidence="5">maculatus3</strain>
    </source>
</reference>
<evidence type="ECO:0000256" key="2">
    <source>
        <dbReference type="ARBA" id="ARBA00022475"/>
    </source>
</evidence>
<dbReference type="Gene3D" id="1.10.3890.10">
    <property type="entry name" value="HflD-like"/>
    <property type="match status" value="1"/>
</dbReference>
<dbReference type="PANTHER" id="PTHR38100">
    <property type="entry name" value="HIGH FREQUENCY LYSOGENIZATION PROTEIN HFLD"/>
    <property type="match status" value="1"/>
</dbReference>
<organism evidence="5 6">
    <name type="scientific">Anopheles maculatus</name>
    <dbReference type="NCBI Taxonomy" id="74869"/>
    <lineage>
        <taxon>Eukaryota</taxon>
        <taxon>Metazoa</taxon>
        <taxon>Ecdysozoa</taxon>
        <taxon>Arthropoda</taxon>
        <taxon>Hexapoda</taxon>
        <taxon>Insecta</taxon>
        <taxon>Pterygota</taxon>
        <taxon>Neoptera</taxon>
        <taxon>Endopterygota</taxon>
        <taxon>Diptera</taxon>
        <taxon>Nematocera</taxon>
        <taxon>Culicoidea</taxon>
        <taxon>Culicidae</taxon>
        <taxon>Anophelinae</taxon>
        <taxon>Anopheles</taxon>
        <taxon>Anopheles maculatus group</taxon>
    </lineage>
</organism>
<keyword evidence="6" id="KW-1185">Reference proteome</keyword>
<dbReference type="PANTHER" id="PTHR38100:SF1">
    <property type="entry name" value="HIGH FREQUENCY LYSOGENIZATION PROTEIN HFLD"/>
    <property type="match status" value="1"/>
</dbReference>
<dbReference type="Proteomes" id="UP000075901">
    <property type="component" value="Unassembled WGS sequence"/>
</dbReference>
<dbReference type="VEuPathDB" id="VectorBase:AMAM021439"/>
<proteinExistence type="inferred from homology"/>
<dbReference type="HAMAP" id="MF_00695">
    <property type="entry name" value="HflD_protein"/>
    <property type="match status" value="1"/>
</dbReference>
<evidence type="ECO:0000313" key="5">
    <source>
        <dbReference type="EnsemblMetazoa" id="AMAM021439-PA"/>
    </source>
</evidence>
<sequence>MAGISQSARLVQQFAHEGQADREAFHTSLNSLLQMDPPSTLAVFGGEERNLKMGLETLMGVLNANNKGPAAELTRYTISLMVLERKLHANKSAMNTLGERLSQLERQLAHFELESDTIISALAGIYVDVVAPLGPRIQVTGSPAILQNPQVQAKVRATLLAGIRAAVLWQQELLPMELSSLTAVSPVDGRYGDKVSALRPIFSEYGLLKFRVQVE</sequence>
<name>A0A182T7Y5_9DIPT</name>
<keyword evidence="4" id="KW-0472">Membrane</keyword>
<evidence type="ECO:0000313" key="6">
    <source>
        <dbReference type="Proteomes" id="UP000075901"/>
    </source>
</evidence>
<dbReference type="Pfam" id="PF04356">
    <property type="entry name" value="DUF489"/>
    <property type="match status" value="1"/>
</dbReference>
<evidence type="ECO:0000256" key="3">
    <source>
        <dbReference type="ARBA" id="ARBA00022490"/>
    </source>
</evidence>
<dbReference type="NCBIfam" id="NF001248">
    <property type="entry name" value="PRK00218.1-4"/>
    <property type="match status" value="1"/>
</dbReference>
<dbReference type="GO" id="GO:0005737">
    <property type="term" value="C:cytoplasm"/>
    <property type="evidence" value="ECO:0007669"/>
    <property type="project" value="UniProtKB-SubCell"/>
</dbReference>